<name>A0A6J8CPQ8_MYTCO</name>
<keyword evidence="3" id="KW-1185">Reference proteome</keyword>
<keyword evidence="1" id="KW-0472">Membrane</keyword>
<keyword evidence="1" id="KW-1133">Transmembrane helix</keyword>
<dbReference type="EMBL" id="CACVKT020005897">
    <property type="protein sequence ID" value="CAC5398473.1"/>
    <property type="molecule type" value="Genomic_DNA"/>
</dbReference>
<dbReference type="AlphaFoldDB" id="A0A6J8CPQ8"/>
<dbReference type="OrthoDB" id="6140297at2759"/>
<proteinExistence type="predicted"/>
<evidence type="ECO:0000313" key="2">
    <source>
        <dbReference type="EMBL" id="CAC5398473.1"/>
    </source>
</evidence>
<organism evidence="2 3">
    <name type="scientific">Mytilus coruscus</name>
    <name type="common">Sea mussel</name>
    <dbReference type="NCBI Taxonomy" id="42192"/>
    <lineage>
        <taxon>Eukaryota</taxon>
        <taxon>Metazoa</taxon>
        <taxon>Spiralia</taxon>
        <taxon>Lophotrochozoa</taxon>
        <taxon>Mollusca</taxon>
        <taxon>Bivalvia</taxon>
        <taxon>Autobranchia</taxon>
        <taxon>Pteriomorphia</taxon>
        <taxon>Mytilida</taxon>
        <taxon>Mytiloidea</taxon>
        <taxon>Mytilidae</taxon>
        <taxon>Mytilinae</taxon>
        <taxon>Mytilus</taxon>
    </lineage>
</organism>
<reference evidence="2 3" key="1">
    <citation type="submission" date="2020-06" db="EMBL/GenBank/DDBJ databases">
        <authorList>
            <person name="Li R."/>
            <person name="Bekaert M."/>
        </authorList>
    </citation>
    <scope>NUCLEOTIDE SEQUENCE [LARGE SCALE GENOMIC DNA]</scope>
    <source>
        <strain evidence="3">wild</strain>
    </source>
</reference>
<gene>
    <name evidence="2" type="ORF">MCOR_32841</name>
</gene>
<dbReference type="Proteomes" id="UP000507470">
    <property type="component" value="Unassembled WGS sequence"/>
</dbReference>
<accession>A0A6J8CPQ8</accession>
<evidence type="ECO:0000256" key="1">
    <source>
        <dbReference type="SAM" id="Phobius"/>
    </source>
</evidence>
<protein>
    <submittedName>
        <fullName evidence="2">Uncharacterized protein</fullName>
    </submittedName>
</protein>
<feature type="transmembrane region" description="Helical" evidence="1">
    <location>
        <begin position="300"/>
        <end position="326"/>
    </location>
</feature>
<keyword evidence="1" id="KW-0812">Transmembrane</keyword>
<sequence>MTTDSMTTDSMTTDSATTTTIIPTSINGNKHKLQDKIEQLKKVLHVNPKQTSTLIILSLNMTLNIKGETWHHVFTATSGGSDSVYDLYTGNNTSFQTKLEASLIAPRGKRHFKSDIINNWEYLNIEQVKVSVNKDGIEKAYFIFNGTESNKTNWFSTNRILKSSYTDLTSYATNMYFSNKDHVLDNSQHRLFFMISKYDRVDLLQTKLLVLDAKRQKNVIVYYPFNFGPRTMESKEDSKSITKDSITTESTNTTKISTYTKGEINKTQDRIDKLKKVLHVDPKLTSNYIRSLISVYESRISAVSIGTVGISVISLILGTIIALDVVTNSKNIKRFIIRKYRFCRSFKCRFGRVNDG</sequence>
<evidence type="ECO:0000313" key="3">
    <source>
        <dbReference type="Proteomes" id="UP000507470"/>
    </source>
</evidence>